<dbReference type="Gene3D" id="1.10.357.10">
    <property type="entry name" value="Tetracycline Repressor, domain 2"/>
    <property type="match status" value="1"/>
</dbReference>
<dbReference type="SUPFAM" id="SSF46689">
    <property type="entry name" value="Homeodomain-like"/>
    <property type="match status" value="1"/>
</dbReference>
<reference evidence="4 5" key="1">
    <citation type="submission" date="2019-05" db="EMBL/GenBank/DDBJ databases">
        <title>Georgenia *** sp. nov., and Georgenia *** sp. nov., isolated from the intestinal contents of plateau pika (Ochotona curzoniae) in the Qinghai-Tibet plateau of China.</title>
        <authorList>
            <person name="Tian Z."/>
        </authorList>
    </citation>
    <scope>NUCLEOTIDE SEQUENCE [LARGE SCALE GENOMIC DNA]</scope>
    <source>
        <strain evidence="4 5">Z294</strain>
    </source>
</reference>
<dbReference type="PANTHER" id="PTHR43479">
    <property type="entry name" value="ACREF/ENVCD OPERON REPRESSOR-RELATED"/>
    <property type="match status" value="1"/>
</dbReference>
<organism evidence="4 5">
    <name type="scientific">Georgenia wutianyii</name>
    <dbReference type="NCBI Taxonomy" id="2585135"/>
    <lineage>
        <taxon>Bacteria</taxon>
        <taxon>Bacillati</taxon>
        <taxon>Actinomycetota</taxon>
        <taxon>Actinomycetes</taxon>
        <taxon>Micrococcales</taxon>
        <taxon>Bogoriellaceae</taxon>
        <taxon>Georgenia</taxon>
    </lineage>
</organism>
<dbReference type="PANTHER" id="PTHR43479:SF7">
    <property type="entry name" value="TETR-FAMILY TRANSCRIPTIONAL REGULATOR"/>
    <property type="match status" value="1"/>
</dbReference>
<proteinExistence type="predicted"/>
<evidence type="ECO:0000256" key="2">
    <source>
        <dbReference type="PROSITE-ProRule" id="PRU00335"/>
    </source>
</evidence>
<protein>
    <submittedName>
        <fullName evidence="4">TetR/AcrR family transcriptional regulator</fullName>
    </submittedName>
</protein>
<dbReference type="RefSeq" id="WP_139072955.1">
    <property type="nucleotide sequence ID" value="NZ_CP040899.1"/>
</dbReference>
<evidence type="ECO:0000313" key="5">
    <source>
        <dbReference type="Proteomes" id="UP000313948"/>
    </source>
</evidence>
<sequence>MTVHETPTDPRTRRTLALLERAMASLLETQSISAINVSELCRVAGIHRTTFYKHFSSVADFATYMFARLIDDLAEVTESDLPAALDDVPEYHRQVLVQMLDHVAASRPVYGRLFAADGDHHFQRIIADVLGDRAREAHRQMAELGWRSPTDEATAALMVGAACAAALGVWAVQVGGDSAERSREIMAALPPWWQTA</sequence>
<evidence type="ECO:0000313" key="4">
    <source>
        <dbReference type="EMBL" id="QDB80073.1"/>
    </source>
</evidence>
<dbReference type="InterPro" id="IPR050624">
    <property type="entry name" value="HTH-type_Tx_Regulator"/>
</dbReference>
<dbReference type="EMBL" id="CP040899">
    <property type="protein sequence ID" value="QDB80073.1"/>
    <property type="molecule type" value="Genomic_DNA"/>
</dbReference>
<dbReference type="Proteomes" id="UP000313948">
    <property type="component" value="Chromosome"/>
</dbReference>
<dbReference type="InterPro" id="IPR009057">
    <property type="entry name" value="Homeodomain-like_sf"/>
</dbReference>
<feature type="DNA-binding region" description="H-T-H motif" evidence="2">
    <location>
        <begin position="36"/>
        <end position="55"/>
    </location>
</feature>
<dbReference type="PROSITE" id="PS50977">
    <property type="entry name" value="HTH_TETR_2"/>
    <property type="match status" value="1"/>
</dbReference>
<accession>A0ABX5VPC7</accession>
<keyword evidence="1 2" id="KW-0238">DNA-binding</keyword>
<keyword evidence="5" id="KW-1185">Reference proteome</keyword>
<dbReference type="InterPro" id="IPR001647">
    <property type="entry name" value="HTH_TetR"/>
</dbReference>
<name>A0ABX5VPC7_9MICO</name>
<evidence type="ECO:0000256" key="1">
    <source>
        <dbReference type="ARBA" id="ARBA00023125"/>
    </source>
</evidence>
<feature type="domain" description="HTH tetR-type" evidence="3">
    <location>
        <begin position="13"/>
        <end position="73"/>
    </location>
</feature>
<evidence type="ECO:0000259" key="3">
    <source>
        <dbReference type="PROSITE" id="PS50977"/>
    </source>
</evidence>
<gene>
    <name evidence="4" type="ORF">FE251_12290</name>
</gene>